<feature type="region of interest" description="Disordered" evidence="1">
    <location>
        <begin position="1"/>
        <end position="31"/>
    </location>
</feature>
<name>A0A3D8QP89_9HELO</name>
<dbReference type="Proteomes" id="UP000256645">
    <property type="component" value="Unassembled WGS sequence"/>
</dbReference>
<protein>
    <recommendedName>
        <fullName evidence="2">Leucine-rich repeat domain-containing protein</fullName>
    </recommendedName>
</protein>
<dbReference type="AlphaFoldDB" id="A0A3D8QP89"/>
<organism evidence="3 4">
    <name type="scientific">Coleophoma cylindrospora</name>
    <dbReference type="NCBI Taxonomy" id="1849047"/>
    <lineage>
        <taxon>Eukaryota</taxon>
        <taxon>Fungi</taxon>
        <taxon>Dikarya</taxon>
        <taxon>Ascomycota</taxon>
        <taxon>Pezizomycotina</taxon>
        <taxon>Leotiomycetes</taxon>
        <taxon>Helotiales</taxon>
        <taxon>Dermateaceae</taxon>
        <taxon>Coleophoma</taxon>
    </lineage>
</organism>
<proteinExistence type="predicted"/>
<dbReference type="SUPFAM" id="SSF52047">
    <property type="entry name" value="RNI-like"/>
    <property type="match status" value="1"/>
</dbReference>
<dbReference type="InterPro" id="IPR032675">
    <property type="entry name" value="LRR_dom_sf"/>
</dbReference>
<accession>A0A3D8QP89</accession>
<dbReference type="EMBL" id="PDLM01000013">
    <property type="protein sequence ID" value="RDW63264.1"/>
    <property type="molecule type" value="Genomic_DNA"/>
</dbReference>
<keyword evidence="4" id="KW-1185">Reference proteome</keyword>
<feature type="domain" description="Leucine-rich repeat" evidence="2">
    <location>
        <begin position="67"/>
        <end position="347"/>
    </location>
</feature>
<comment type="caution">
    <text evidence="3">The sequence shown here is derived from an EMBL/GenBank/DDBJ whole genome shotgun (WGS) entry which is preliminary data.</text>
</comment>
<feature type="compositionally biased region" description="Acidic residues" evidence="1">
    <location>
        <begin position="16"/>
        <end position="31"/>
    </location>
</feature>
<dbReference type="STRING" id="1849047.A0A3D8QP89"/>
<sequence>MAEHVKSVTLAQAREDDSDAEGLEEEEELVISEDEILRDERGGRKKNGIDLDTNSVIAALDNLQIISSGERASWVSAIRRQEHDALIAILVLSLPNLETLSIYLEPQEEENTFLHNALKNAIHTQSVSSSSPFFKMLKHVDYDWGFQETAMGIVDHFFYIPSIRTLSIRSLSLYNFSWVPSLSSSNIEELNFSSNWMDASAWAALLAPLKSLKKLNYSTGHPSDDKIMGLNPAGLVNALSTVNNTLETLKLEAFFLNGGEEDFLGSLQHFRRLKRVVVQLALLIGTENSRGSKMLWELLPSSLETLNIWDARTGGGNILDREDAIAQIMEFVLRKETEFPLLKHVAITSGFGSVKELSKVCRKNGIEFHGLIW</sequence>
<evidence type="ECO:0000256" key="1">
    <source>
        <dbReference type="SAM" id="MobiDB-lite"/>
    </source>
</evidence>
<dbReference type="OrthoDB" id="3600214at2759"/>
<dbReference type="Gene3D" id="3.80.10.10">
    <property type="entry name" value="Ribonuclease Inhibitor"/>
    <property type="match status" value="1"/>
</dbReference>
<evidence type="ECO:0000313" key="3">
    <source>
        <dbReference type="EMBL" id="RDW63264.1"/>
    </source>
</evidence>
<reference evidence="3 4" key="1">
    <citation type="journal article" date="2018" name="IMA Fungus">
        <title>IMA Genome-F 9: Draft genome sequence of Annulohypoxylon stygium, Aspergillus mulundensis, Berkeleyomyces basicola (syn. Thielaviopsis basicola), Ceratocystis smalleyi, two Cercospora beticola strains, Coleophoma cylindrospora, Fusarium fracticaudum, Phialophora cf. hyalina, and Morchella septimelata.</title>
        <authorList>
            <person name="Wingfield B.D."/>
            <person name="Bills G.F."/>
            <person name="Dong Y."/>
            <person name="Huang W."/>
            <person name="Nel W.J."/>
            <person name="Swalarsk-Parry B.S."/>
            <person name="Vaghefi N."/>
            <person name="Wilken P.M."/>
            <person name="An Z."/>
            <person name="de Beer Z.W."/>
            <person name="De Vos L."/>
            <person name="Chen L."/>
            <person name="Duong T.A."/>
            <person name="Gao Y."/>
            <person name="Hammerbacher A."/>
            <person name="Kikkert J.R."/>
            <person name="Li Y."/>
            <person name="Li H."/>
            <person name="Li K."/>
            <person name="Li Q."/>
            <person name="Liu X."/>
            <person name="Ma X."/>
            <person name="Naidoo K."/>
            <person name="Pethybridge S.J."/>
            <person name="Sun J."/>
            <person name="Steenkamp E.T."/>
            <person name="van der Nest M.A."/>
            <person name="van Wyk S."/>
            <person name="Wingfield M.J."/>
            <person name="Xiong C."/>
            <person name="Yue Q."/>
            <person name="Zhang X."/>
        </authorList>
    </citation>
    <scope>NUCLEOTIDE SEQUENCE [LARGE SCALE GENOMIC DNA]</scope>
    <source>
        <strain evidence="3 4">BP6252</strain>
    </source>
</reference>
<dbReference type="InterPro" id="IPR056867">
    <property type="entry name" value="LRR_15"/>
</dbReference>
<dbReference type="Pfam" id="PF24969">
    <property type="entry name" value="LRR_15"/>
    <property type="match status" value="1"/>
</dbReference>
<evidence type="ECO:0000313" key="4">
    <source>
        <dbReference type="Proteomes" id="UP000256645"/>
    </source>
</evidence>
<evidence type="ECO:0000259" key="2">
    <source>
        <dbReference type="Pfam" id="PF24969"/>
    </source>
</evidence>
<gene>
    <name evidence="3" type="ORF">BP6252_10809</name>
</gene>